<keyword evidence="3" id="KW-1185">Reference proteome</keyword>
<dbReference type="PANTHER" id="PTHR36121">
    <property type="entry name" value="PROTEIN SXY"/>
    <property type="match status" value="1"/>
</dbReference>
<dbReference type="Pfam" id="PF04994">
    <property type="entry name" value="TfoX_C"/>
    <property type="match status" value="1"/>
</dbReference>
<dbReference type="RefSeq" id="WP_186916435.1">
    <property type="nucleotide sequence ID" value="NZ_JACOFZ010000003.1"/>
</dbReference>
<dbReference type="InterPro" id="IPR047525">
    <property type="entry name" value="TfoX-like"/>
</dbReference>
<dbReference type="PANTHER" id="PTHR36121:SF1">
    <property type="entry name" value="PROTEIN SXY"/>
    <property type="match status" value="1"/>
</dbReference>
<dbReference type="InterPro" id="IPR007077">
    <property type="entry name" value="TfoX_C"/>
</dbReference>
<feature type="domain" description="TfoX C-terminal" evidence="1">
    <location>
        <begin position="3"/>
        <end position="79"/>
    </location>
</feature>
<comment type="caution">
    <text evidence="2">The sequence shown here is derived from an EMBL/GenBank/DDBJ whole genome shotgun (WGS) entry which is preliminary data.</text>
</comment>
<dbReference type="Gene3D" id="1.10.150.20">
    <property type="entry name" value="5' to 3' exonuclease, C-terminal subdomain"/>
    <property type="match status" value="1"/>
</dbReference>
<accession>A0A923HNZ8</accession>
<dbReference type="AlphaFoldDB" id="A0A923HNZ8"/>
<proteinExistence type="predicted"/>
<dbReference type="Proteomes" id="UP000627446">
    <property type="component" value="Unassembled WGS sequence"/>
</dbReference>
<dbReference type="EMBL" id="JACOFZ010000003">
    <property type="protein sequence ID" value="MBC3881908.1"/>
    <property type="molecule type" value="Genomic_DNA"/>
</dbReference>
<name>A0A923HNZ8_9BURK</name>
<evidence type="ECO:0000313" key="3">
    <source>
        <dbReference type="Proteomes" id="UP000627446"/>
    </source>
</evidence>
<evidence type="ECO:0000313" key="2">
    <source>
        <dbReference type="EMBL" id="MBC3881908.1"/>
    </source>
</evidence>
<evidence type="ECO:0000259" key="1">
    <source>
        <dbReference type="Pfam" id="PF04994"/>
    </source>
</evidence>
<sequence>MASINTLCGLGPKSSAMLAALGIHTAEQFLAIDPYQLYAQLKQADSRVSLNMLYAILGAHEQCHWQEIKQQRRTEILLKLEEMGLAPKR</sequence>
<gene>
    <name evidence="2" type="ORF">H8K36_11015</name>
</gene>
<reference evidence="2" key="1">
    <citation type="submission" date="2020-08" db="EMBL/GenBank/DDBJ databases">
        <title>Novel species isolated from subtropical streams in China.</title>
        <authorList>
            <person name="Lu H."/>
        </authorList>
    </citation>
    <scope>NUCLEOTIDE SEQUENCE</scope>
    <source>
        <strain evidence="2">LX22W</strain>
    </source>
</reference>
<organism evidence="2 3">
    <name type="scientific">Undibacterium nitidum</name>
    <dbReference type="NCBI Taxonomy" id="2762298"/>
    <lineage>
        <taxon>Bacteria</taxon>
        <taxon>Pseudomonadati</taxon>
        <taxon>Pseudomonadota</taxon>
        <taxon>Betaproteobacteria</taxon>
        <taxon>Burkholderiales</taxon>
        <taxon>Oxalobacteraceae</taxon>
        <taxon>Undibacterium</taxon>
    </lineage>
</organism>
<protein>
    <submittedName>
        <fullName evidence="2">TfoX/Sxy family DNA transformation protein</fullName>
    </submittedName>
</protein>